<dbReference type="CDD" id="cd22285">
    <property type="entry name" value="HD_XLF_N"/>
    <property type="match status" value="1"/>
</dbReference>
<evidence type="ECO:0000313" key="11">
    <source>
        <dbReference type="EMBL" id="CAK3748467.1"/>
    </source>
</evidence>
<feature type="compositionally biased region" description="Polar residues" evidence="8">
    <location>
        <begin position="363"/>
        <end position="375"/>
    </location>
</feature>
<keyword evidence="4" id="KW-0234">DNA repair</keyword>
<dbReference type="PANTHER" id="PTHR32235">
    <property type="entry name" value="NON-HOMOLOGOUS END-JOINING FACTOR 1"/>
    <property type="match status" value="1"/>
</dbReference>
<evidence type="ECO:0000256" key="3">
    <source>
        <dbReference type="ARBA" id="ARBA00023125"/>
    </source>
</evidence>
<dbReference type="Proteomes" id="UP001296104">
    <property type="component" value="Unassembled WGS sequence"/>
</dbReference>
<keyword evidence="5" id="KW-0539">Nucleus</keyword>
<evidence type="ECO:0000256" key="4">
    <source>
        <dbReference type="ARBA" id="ARBA00023204"/>
    </source>
</evidence>
<evidence type="ECO:0000256" key="7">
    <source>
        <dbReference type="ARBA" id="ARBA00044529"/>
    </source>
</evidence>
<evidence type="ECO:0000313" key="12">
    <source>
        <dbReference type="Proteomes" id="UP001296104"/>
    </source>
</evidence>
<evidence type="ECO:0000256" key="5">
    <source>
        <dbReference type="ARBA" id="ARBA00023242"/>
    </source>
</evidence>
<evidence type="ECO:0000256" key="6">
    <source>
        <dbReference type="ARBA" id="ARBA00025747"/>
    </source>
</evidence>
<reference evidence="11" key="1">
    <citation type="submission" date="2023-11" db="EMBL/GenBank/DDBJ databases">
        <authorList>
            <person name="Alioto T."/>
            <person name="Alioto T."/>
            <person name="Gomez Garrido J."/>
        </authorList>
    </citation>
    <scope>NUCLEOTIDE SEQUENCE</scope>
</reference>
<accession>A0AAI8VUN9</accession>
<dbReference type="InterPro" id="IPR015381">
    <property type="entry name" value="XLF-like_N"/>
</dbReference>
<sequence length="570" mass="62869">MELKTPWRSVDVKTSAPHLLVKTEFNDEGYDIQLTDLSRVWGERLGKDALVERAIASRCSIEPSEPDQYRIFVEKITAALKSQKGTTVDLKSKSNGLVLQITAPLPKPLASFTWTIEFVRLPDTAVAAELVNPLLVYANSLQHQIQQLVDELAAKDHVISKITDRLEPTNIKLVDIFPGVINAKASQKGKKTEREQLAGPVKGMANFDENAWRQSNVSKKDTSELTSSLPDVVLKDTPILERPSHHQHAQDEWLLDLDTVSQKDALPGESGPDRDEQALMSRKEGSRDDQFQRQRMPPTLRHRDPTPSTEDEEPAMNPQEASRDNLDPKPPEDDESTADEDDLDAAPSQKPSQTKGRSRPNEEANQPATSKTSRSLGVMGGRHAERPSPGTATEPSPAQTKKKSSRLGAFGGKKKTGSPDEETEAEDDFENGDSPAPSPAKPKQRLGVFGGKSKKSTRSPSPDASGPPTPKPKSKLGTFGGKPKKDNHVDEENEEGSGQVQPVSHVGGPNVANTISTGNPEPERTSRAAEKQDEIQERENSEERADKRRKRLRRELDEKSKVPVKKKRKF</sequence>
<evidence type="ECO:0000259" key="9">
    <source>
        <dbReference type="Pfam" id="PF09302"/>
    </source>
</evidence>
<feature type="compositionally biased region" description="Acidic residues" evidence="8">
    <location>
        <begin position="419"/>
        <end position="431"/>
    </location>
</feature>
<dbReference type="InterPro" id="IPR038051">
    <property type="entry name" value="XRCC4-like_N_sf"/>
</dbReference>
<dbReference type="EMBL" id="CAVMBE010000001">
    <property type="protein sequence ID" value="CAK3748467.1"/>
    <property type="molecule type" value="Genomic_DNA"/>
</dbReference>
<keyword evidence="12" id="KW-1185">Reference proteome</keyword>
<name>A0AAI8VUN9_9PEZI</name>
<feature type="compositionally biased region" description="Basic and acidic residues" evidence="8">
    <location>
        <begin position="321"/>
        <end position="331"/>
    </location>
</feature>
<feature type="compositionally biased region" description="Basic and acidic residues" evidence="8">
    <location>
        <begin position="521"/>
        <end position="546"/>
    </location>
</feature>
<keyword evidence="2" id="KW-0227">DNA damage</keyword>
<gene>
    <name evidence="11" type="ORF">LECACI_7A000153</name>
</gene>
<dbReference type="Gene3D" id="2.170.210.10">
    <property type="entry name" value="DNA double-strand break repair and VJ recombination XRCC4, N-terminal"/>
    <property type="match status" value="1"/>
</dbReference>
<dbReference type="InterPro" id="IPR053829">
    <property type="entry name" value="XLF-like_CC"/>
</dbReference>
<feature type="region of interest" description="Disordered" evidence="8">
    <location>
        <begin position="263"/>
        <end position="570"/>
    </location>
</feature>
<comment type="similarity">
    <text evidence="6">Belongs to the XRCC4-XLF family. XLF subfamily.</text>
</comment>
<proteinExistence type="inferred from homology"/>
<evidence type="ECO:0000256" key="8">
    <source>
        <dbReference type="SAM" id="MobiDB-lite"/>
    </source>
</evidence>
<feature type="domain" description="XLF-like coiled-coil region" evidence="10">
    <location>
        <begin position="122"/>
        <end position="173"/>
    </location>
</feature>
<feature type="domain" description="XLF-like N-terminal" evidence="9">
    <location>
        <begin position="6"/>
        <end position="118"/>
    </location>
</feature>
<comment type="caution">
    <text evidence="11">The sequence shown here is derived from an EMBL/GenBank/DDBJ whole genome shotgun (WGS) entry which is preliminary data.</text>
</comment>
<feature type="region of interest" description="Disordered" evidence="8">
    <location>
        <begin position="187"/>
        <end position="226"/>
    </location>
</feature>
<comment type="subcellular location">
    <subcellularLocation>
        <location evidence="1">Nucleus</location>
    </subcellularLocation>
</comment>
<feature type="compositionally biased region" description="Basic and acidic residues" evidence="8">
    <location>
        <begin position="271"/>
        <end position="292"/>
    </location>
</feature>
<evidence type="ECO:0000259" key="10">
    <source>
        <dbReference type="Pfam" id="PF21928"/>
    </source>
</evidence>
<organism evidence="11 12">
    <name type="scientific">Lecanosticta acicola</name>
    <dbReference type="NCBI Taxonomy" id="111012"/>
    <lineage>
        <taxon>Eukaryota</taxon>
        <taxon>Fungi</taxon>
        <taxon>Dikarya</taxon>
        <taxon>Ascomycota</taxon>
        <taxon>Pezizomycotina</taxon>
        <taxon>Dothideomycetes</taxon>
        <taxon>Dothideomycetidae</taxon>
        <taxon>Mycosphaerellales</taxon>
        <taxon>Mycosphaerellaceae</taxon>
        <taxon>Lecanosticta</taxon>
    </lineage>
</organism>
<dbReference type="Pfam" id="PF21928">
    <property type="entry name" value="XLF_CC"/>
    <property type="match status" value="1"/>
</dbReference>
<evidence type="ECO:0000256" key="2">
    <source>
        <dbReference type="ARBA" id="ARBA00022763"/>
    </source>
</evidence>
<evidence type="ECO:0000256" key="1">
    <source>
        <dbReference type="ARBA" id="ARBA00004123"/>
    </source>
</evidence>
<protein>
    <recommendedName>
        <fullName evidence="7">Non-homologous end-joining factor 1</fullName>
    </recommendedName>
</protein>
<dbReference type="InterPro" id="IPR052287">
    <property type="entry name" value="NHEJ_factor"/>
</dbReference>
<dbReference type="Pfam" id="PF09302">
    <property type="entry name" value="XLF"/>
    <property type="match status" value="1"/>
</dbReference>
<dbReference type="AlphaFoldDB" id="A0AAI8VUN9"/>
<dbReference type="GO" id="GO:0006303">
    <property type="term" value="P:double-strand break repair via nonhomologous end joining"/>
    <property type="evidence" value="ECO:0007669"/>
    <property type="project" value="UniProtKB-ARBA"/>
</dbReference>
<dbReference type="PANTHER" id="PTHR32235:SF1">
    <property type="entry name" value="NON-HOMOLOGOUS END-JOINING FACTOR 1"/>
    <property type="match status" value="1"/>
</dbReference>
<dbReference type="GO" id="GO:0045027">
    <property type="term" value="F:DNA end binding"/>
    <property type="evidence" value="ECO:0007669"/>
    <property type="project" value="TreeGrafter"/>
</dbReference>
<keyword evidence="3" id="KW-0238">DNA-binding</keyword>
<feature type="compositionally biased region" description="Acidic residues" evidence="8">
    <location>
        <begin position="332"/>
        <end position="344"/>
    </location>
</feature>
<feature type="compositionally biased region" description="Polar residues" evidence="8">
    <location>
        <begin position="390"/>
        <end position="399"/>
    </location>
</feature>
<dbReference type="GO" id="GO:0032807">
    <property type="term" value="C:DNA ligase IV complex"/>
    <property type="evidence" value="ECO:0007669"/>
    <property type="project" value="TreeGrafter"/>
</dbReference>